<evidence type="ECO:0000256" key="12">
    <source>
        <dbReference type="ARBA" id="ARBA00030037"/>
    </source>
</evidence>
<organism evidence="15">
    <name type="scientific">Spheniscid alphaherpesvirus 1</name>
    <dbReference type="NCBI Taxonomy" id="2560777"/>
    <lineage>
        <taxon>Viruses</taxon>
        <taxon>Duplodnaviria</taxon>
        <taxon>Heunggongvirae</taxon>
        <taxon>Peploviricota</taxon>
        <taxon>Herviviricetes</taxon>
        <taxon>Herpesvirales</taxon>
        <taxon>Orthoherpesviridae</taxon>
        <taxon>Alphaherpesvirinae</taxon>
        <taxon>Mardivirus</taxon>
        <taxon>Mardivirus spheniscidalpha1</taxon>
    </lineage>
</organism>
<evidence type="ECO:0000256" key="13">
    <source>
        <dbReference type="ARBA" id="ARBA00033186"/>
    </source>
</evidence>
<evidence type="ECO:0000256" key="7">
    <source>
        <dbReference type="ARBA" id="ARBA00022580"/>
    </source>
</evidence>
<evidence type="ECO:0000256" key="1">
    <source>
        <dbReference type="ARBA" id="ARBA00002794"/>
    </source>
</evidence>
<dbReference type="SUPFAM" id="SSF56548">
    <property type="entry name" value="Conserved core of transcriptional regulatory protein vp16"/>
    <property type="match status" value="1"/>
</dbReference>
<evidence type="ECO:0000313" key="15">
    <source>
        <dbReference type="EMBL" id="SCO83505.1"/>
    </source>
</evidence>
<name>A0A1R3TCT8_9ALPH</name>
<dbReference type="SMART" id="SM00814">
    <property type="entry name" value="Alpha_TIF"/>
    <property type="match status" value="1"/>
</dbReference>
<keyword evidence="11" id="KW-0804">Transcription</keyword>
<protein>
    <recommendedName>
        <fullName evidence="12">Alpha trans-inducing protein</fullName>
    </recommendedName>
    <alternativeName>
        <fullName evidence="13">Alpha-TIF</fullName>
    </alternativeName>
</protein>
<comment type="subcellular location">
    <subcellularLocation>
        <location evidence="2">Host nucleus</location>
    </subcellularLocation>
    <subcellularLocation>
        <location evidence="3">Virion tegument</location>
    </subcellularLocation>
</comment>
<dbReference type="GO" id="GO:0003677">
    <property type="term" value="F:DNA binding"/>
    <property type="evidence" value="ECO:0007669"/>
    <property type="project" value="UniProtKB-KW"/>
</dbReference>
<evidence type="ECO:0000256" key="3">
    <source>
        <dbReference type="ARBA" id="ARBA00004535"/>
    </source>
</evidence>
<dbReference type="RefSeq" id="YP_009342355.1">
    <property type="nucleotide sequence ID" value="NC_033464.1"/>
</dbReference>
<evidence type="ECO:0000256" key="2">
    <source>
        <dbReference type="ARBA" id="ARBA00004147"/>
    </source>
</evidence>
<evidence type="ECO:0000256" key="14">
    <source>
        <dbReference type="SAM" id="MobiDB-lite"/>
    </source>
</evidence>
<dbReference type="GO" id="GO:0006355">
    <property type="term" value="P:regulation of DNA-templated transcription"/>
    <property type="evidence" value="ECO:0007669"/>
    <property type="project" value="InterPro"/>
</dbReference>
<dbReference type="KEGG" id="vg:30902400"/>
<dbReference type="GO" id="GO:0042025">
    <property type="term" value="C:host cell nucleus"/>
    <property type="evidence" value="ECO:0007669"/>
    <property type="project" value="UniProtKB-SubCell"/>
</dbReference>
<dbReference type="OrthoDB" id="6241at10239"/>
<dbReference type="GO" id="GO:0019033">
    <property type="term" value="C:viral tegument"/>
    <property type="evidence" value="ECO:0007669"/>
    <property type="project" value="UniProtKB-SubCell"/>
</dbReference>
<dbReference type="GeneID" id="30902400"/>
<evidence type="ECO:0000256" key="11">
    <source>
        <dbReference type="ARBA" id="ARBA00023163"/>
    </source>
</evidence>
<sequence length="445" mass="49746">MAARDPFNSDALLTELEAYSTAMSVISYGEAGDEALECFDEDAFGVSSAADWLPVSAASAPRIALGPPKPAAPSALYTRLLTELDFQEASSIMALLEKWNYDLFSCFPINEDLYDNAVLLSTSIDEVIESADVIKIDGIGLDLNSHGSVKFPDPPTDEGSLPAYVDAVQKFFISELHAREKVYVTLLFGYCRALVLYMRSSTAREVRGCRVADPKAEAERKFKTSMKERYYREVARLAKVLYLHLYLSVVREVSSRLYATQMKTQTVFAYMRYTWPQLRQFTCLFHPVIFNHGVVVVEGEPLTPQRLRELNYIRNGLALPMIRCGLIEEPGHPLLDVPSFSGGLPRSSGYLLQQIRRKMETYSERHPRRHVTHLRDHSYSKQLHKPNYGSTPEAMLEPPSPETVLPCDPVPGIILTVTKSGMRDSGSSTHAPEAADDLLSKLLSL</sequence>
<dbReference type="InterPro" id="IPR003174">
    <property type="entry name" value="Alpha_TIF"/>
</dbReference>
<evidence type="ECO:0000313" key="16">
    <source>
        <dbReference type="Proteomes" id="UP000203542"/>
    </source>
</evidence>
<keyword evidence="10" id="KW-0238">DNA-binding</keyword>
<evidence type="ECO:0000256" key="9">
    <source>
        <dbReference type="ARBA" id="ARBA00023015"/>
    </source>
</evidence>
<comment type="similarity">
    <text evidence="4">Belongs to the herpesviridae tegument protein VP16 protein family.</text>
</comment>
<evidence type="ECO:0000256" key="8">
    <source>
        <dbReference type="ARBA" id="ARBA00022844"/>
    </source>
</evidence>
<gene>
    <name evidence="15" type="primary">UL48</name>
</gene>
<keyword evidence="6" id="KW-1048">Host nucleus</keyword>
<reference evidence="15" key="1">
    <citation type="submission" date="2016-08" db="EMBL/GenBank/DDBJ databases">
        <authorList>
            <person name="Seilhamer J.J."/>
        </authorList>
    </citation>
    <scope>NUCLEOTIDE SEQUENCE [LARGE SCALE GENOMIC DNA]</scope>
    <source>
        <strain evidence="15">Lib01004</strain>
    </source>
</reference>
<dbReference type="Pfam" id="PF02232">
    <property type="entry name" value="Alpha_TIF"/>
    <property type="match status" value="1"/>
</dbReference>
<evidence type="ECO:0000256" key="4">
    <source>
        <dbReference type="ARBA" id="ARBA00010001"/>
    </source>
</evidence>
<keyword evidence="5" id="KW-0597">Phosphoprotein</keyword>
<keyword evidence="7" id="KW-0920">Virion tegument</keyword>
<feature type="region of interest" description="Disordered" evidence="14">
    <location>
        <begin position="364"/>
        <end position="383"/>
    </location>
</feature>
<dbReference type="InterPro" id="IPR036538">
    <property type="entry name" value="Alpha_TIF_sf"/>
</dbReference>
<keyword evidence="8" id="KW-0946">Virion</keyword>
<proteinExistence type="inferred from homology"/>
<accession>A0A1R3TCT8</accession>
<dbReference type="EMBL" id="LT608135">
    <property type="protein sequence ID" value="SCO83505.1"/>
    <property type="molecule type" value="Genomic_DNA"/>
</dbReference>
<keyword evidence="9" id="KW-0805">Transcription regulation</keyword>
<evidence type="ECO:0000256" key="6">
    <source>
        <dbReference type="ARBA" id="ARBA00022562"/>
    </source>
</evidence>
<evidence type="ECO:0000256" key="10">
    <source>
        <dbReference type="ARBA" id="ARBA00023125"/>
    </source>
</evidence>
<dbReference type="Gene3D" id="1.10.1290.10">
    <property type="entry name" value="Alpha trans-inducing (Alpha-TIF)"/>
    <property type="match status" value="1"/>
</dbReference>
<keyword evidence="16" id="KW-1185">Reference proteome</keyword>
<dbReference type="Proteomes" id="UP000203542">
    <property type="component" value="Segment"/>
</dbReference>
<comment type="function">
    <text evidence="1">May play a role in the aggregation of tegument proteins around nucleocapsids during virus morphogenesis.</text>
</comment>
<evidence type="ECO:0000256" key="5">
    <source>
        <dbReference type="ARBA" id="ARBA00022553"/>
    </source>
</evidence>